<dbReference type="RefSeq" id="WP_065543232.1">
    <property type="nucleotide sequence ID" value="NZ_CP015405.2"/>
</dbReference>
<dbReference type="CDD" id="cd10789">
    <property type="entry name" value="GH38N_AMII_ER_cytosolic"/>
    <property type="match status" value="1"/>
</dbReference>
<dbReference type="GO" id="GO:0004559">
    <property type="term" value="F:alpha-mannosidase activity"/>
    <property type="evidence" value="ECO:0007669"/>
    <property type="project" value="InterPro"/>
</dbReference>
<evidence type="ECO:0000256" key="4">
    <source>
        <dbReference type="ARBA" id="ARBA00023295"/>
    </source>
</evidence>
<keyword evidence="4" id="KW-0326">Glycosidase</keyword>
<dbReference type="GO" id="GO:0009313">
    <property type="term" value="P:oligosaccharide catabolic process"/>
    <property type="evidence" value="ECO:0007669"/>
    <property type="project" value="TreeGrafter"/>
</dbReference>
<organism evidence="6 7">
    <name type="scientific">Blautia pseudococcoides</name>
    <dbReference type="NCBI Taxonomy" id="1796616"/>
    <lineage>
        <taxon>Bacteria</taxon>
        <taxon>Bacillati</taxon>
        <taxon>Bacillota</taxon>
        <taxon>Clostridia</taxon>
        <taxon>Lachnospirales</taxon>
        <taxon>Lachnospiraceae</taxon>
        <taxon>Blautia</taxon>
    </lineage>
</organism>
<feature type="domain" description="Glycoside hydrolase family 38 central" evidence="5">
    <location>
        <begin position="520"/>
        <end position="600"/>
    </location>
</feature>
<dbReference type="Pfam" id="PF17677">
    <property type="entry name" value="Glyco_hydro38C2"/>
    <property type="match status" value="1"/>
</dbReference>
<keyword evidence="7" id="KW-1185">Reference proteome</keyword>
<evidence type="ECO:0000256" key="2">
    <source>
        <dbReference type="ARBA" id="ARBA00022723"/>
    </source>
</evidence>
<dbReference type="Pfam" id="PF01074">
    <property type="entry name" value="Glyco_hydro_38N"/>
    <property type="match status" value="1"/>
</dbReference>
<dbReference type="Gene3D" id="1.20.1270.50">
    <property type="entry name" value="Glycoside hydrolase family 38, central domain"/>
    <property type="match status" value="1"/>
</dbReference>
<evidence type="ECO:0000259" key="5">
    <source>
        <dbReference type="SMART" id="SM00872"/>
    </source>
</evidence>
<evidence type="ECO:0000313" key="6">
    <source>
        <dbReference type="EMBL" id="ANU77101.1"/>
    </source>
</evidence>
<dbReference type="SUPFAM" id="SSF88713">
    <property type="entry name" value="Glycoside hydrolase/deacetylase"/>
    <property type="match status" value="1"/>
</dbReference>
<dbReference type="Proteomes" id="UP000092574">
    <property type="component" value="Chromosome"/>
</dbReference>
<dbReference type="InterPro" id="IPR011682">
    <property type="entry name" value="Glyco_hydro_38_C"/>
</dbReference>
<dbReference type="FunFam" id="1.20.1270.50:FF:000004">
    <property type="entry name" value="alpha-mannosidase 2C1 isoform X1"/>
    <property type="match status" value="1"/>
</dbReference>
<dbReference type="InterPro" id="IPR000602">
    <property type="entry name" value="Glyco_hydro_38_N"/>
</dbReference>
<dbReference type="Pfam" id="PF07748">
    <property type="entry name" value="Glyco_hydro_38C"/>
    <property type="match status" value="1"/>
</dbReference>
<dbReference type="InterPro" id="IPR015341">
    <property type="entry name" value="Glyco_hydro_38_cen"/>
</dbReference>
<dbReference type="InterPro" id="IPR027291">
    <property type="entry name" value="Glyco_hydro_38_N_sf"/>
</dbReference>
<keyword evidence="3" id="KW-0378">Hydrolase</keyword>
<name>A0A1C7IBT0_9FIRM</name>
<sequence>MFLTDRKLQRRMDEVKKYRYRGVTSIGEFLMCEDEQKAVNPQVPINFDGWGRISEGERWAGRDRYLWMHREIRIPAEWSGKRAVGIFDFGNTGAGNNSGFESMCYLNEEPFQGVDVNHQEVFFPEKYFGKALSLTFRLWSGLEGGGVPAAQEHQIRRADLAWLDEEVDDFYYLGTMVLESIENLDENDPVRYDLRNALDEACHCIDWAYPGSDEFYESVHQADRVLNEKIDRMDKHSLVNVYCVGHTHIDMAWLWRLKHTHEKASRSFSTVLRMMEMFPEYIFLQTQPQIYEYVKEDFPEIYEKIKELVKEGRWEADGAMWVEADCNLTSGESLTRQILIGSRFIKDEFGKDVEYLWLPDVFGYSWALPQILKKSGIDMFMTTKISWNQFNRMPHDTFKWKGIDGSEILTHFITTPEPWNEPGSWFYTYNGKLMPKTVKGVWDAYSEKEMNKDLLIAYGFGDGGGGVNRDMLEQRRRLDKIPGLPHVKTSTAGEYFRKLKDTVKNTDQYVNTWDGELYLEYHRGTYTSQGYNKRMNRKMELLYRRAEWMTVMQGLMAGNLEKAQQESLTKGWKLILTNQFHDIIPGSSIHEVYEDCHKDYARIEDIAVQVEDDFTKNTALQQENTWTVWNASAWQKDELVSLPCTDDGYFTDEEGCVLPVQKGENTVYVKAEQVPAMGHKVICFHPKDQGRDEQNSFVIRGREVETPYYLVSLNDYGQMTRLYDKTFAREVLAQGQRGNVLQMFEDKPIDNDAWDIDIYYQQKMREITEMTAFEVTECGPLKLTIHMEWKYMKSSISQDMSLYRDSRRIDFKTDVDFHERQQLLKAAFPVDIRSTYATYDVQYGNVRRPNHWNTSWDQARFESVAHRFADLSERNYGVSILNDCKYGHDIKDNVIRISLLRSGLQPDHLQDQGMHTFTYALLPHGGDFVEGQTVQEACALNDPMKVTAGKTRVDFESFVTFDNEQVEIDAVKKSEDGNYIVLRFHEFAGSSQTVTVTPGFAYSRWMEGDLRERPLTEEKPAGKMKLHLHPYEIKTILVAL</sequence>
<dbReference type="Gene3D" id="2.60.40.2220">
    <property type="match status" value="1"/>
</dbReference>
<dbReference type="Gene3D" id="3.20.110.10">
    <property type="entry name" value="Glycoside hydrolase 38, N terminal domain"/>
    <property type="match status" value="1"/>
</dbReference>
<dbReference type="GO" id="GO:0030246">
    <property type="term" value="F:carbohydrate binding"/>
    <property type="evidence" value="ECO:0007669"/>
    <property type="project" value="InterPro"/>
</dbReference>
<dbReference type="PANTHER" id="PTHR46017:SF1">
    <property type="entry name" value="ALPHA-MANNOSIDASE 2C1"/>
    <property type="match status" value="1"/>
</dbReference>
<dbReference type="PANTHER" id="PTHR46017">
    <property type="entry name" value="ALPHA-MANNOSIDASE 2C1"/>
    <property type="match status" value="1"/>
</dbReference>
<dbReference type="GO" id="GO:0046872">
    <property type="term" value="F:metal ion binding"/>
    <property type="evidence" value="ECO:0007669"/>
    <property type="project" value="UniProtKB-KW"/>
</dbReference>
<gene>
    <name evidence="6" type="ORF">A4V09_15840</name>
</gene>
<dbReference type="KEGG" id="byl:A4V09_15840"/>
<dbReference type="InterPro" id="IPR011013">
    <property type="entry name" value="Gal_mutarotase_sf_dom"/>
</dbReference>
<dbReference type="STRING" id="1796616.A4V09_15840"/>
<comment type="similarity">
    <text evidence="1">Belongs to the glycosyl hydrolase 38 family.</text>
</comment>
<dbReference type="InterPro" id="IPR037094">
    <property type="entry name" value="Glyco_hydro_38_cen_sf"/>
</dbReference>
<evidence type="ECO:0000256" key="3">
    <source>
        <dbReference type="ARBA" id="ARBA00022801"/>
    </source>
</evidence>
<dbReference type="GO" id="GO:0006013">
    <property type="term" value="P:mannose metabolic process"/>
    <property type="evidence" value="ECO:0007669"/>
    <property type="project" value="InterPro"/>
</dbReference>
<dbReference type="SUPFAM" id="SSF88688">
    <property type="entry name" value="Families 57/38 glycoside transferase middle domain"/>
    <property type="match status" value="1"/>
</dbReference>
<evidence type="ECO:0000256" key="1">
    <source>
        <dbReference type="ARBA" id="ARBA00009792"/>
    </source>
</evidence>
<dbReference type="InterPro" id="IPR011330">
    <property type="entry name" value="Glyco_hydro/deAcase_b/a-brl"/>
</dbReference>
<dbReference type="Pfam" id="PF09261">
    <property type="entry name" value="Alpha-mann_mid"/>
    <property type="match status" value="1"/>
</dbReference>
<dbReference type="SUPFAM" id="SSF74650">
    <property type="entry name" value="Galactose mutarotase-like"/>
    <property type="match status" value="1"/>
</dbReference>
<dbReference type="InterPro" id="IPR041147">
    <property type="entry name" value="GH38_C"/>
</dbReference>
<dbReference type="FunFam" id="3.20.110.10:FF:000002">
    <property type="entry name" value="alpha-mannosidase 2C1 isoform X1"/>
    <property type="match status" value="1"/>
</dbReference>
<evidence type="ECO:0000313" key="7">
    <source>
        <dbReference type="Proteomes" id="UP000092574"/>
    </source>
</evidence>
<dbReference type="EMBL" id="CP015405">
    <property type="protein sequence ID" value="ANU77101.1"/>
    <property type="molecule type" value="Genomic_DNA"/>
</dbReference>
<dbReference type="AlphaFoldDB" id="A0A1C7IBT0"/>
<reference evidence="6" key="1">
    <citation type="submission" date="2017-04" db="EMBL/GenBank/DDBJ databases">
        <title>Complete Genome Sequences of Twelve Strains of a Stable Defined Moderately Diverse Mouse Microbiota 2 (sDMDMm2).</title>
        <authorList>
            <person name="Uchimura Y."/>
            <person name="Wyss M."/>
            <person name="Brugiroux S."/>
            <person name="Limenitakis J.P."/>
            <person name="Stecher B."/>
            <person name="McCoy K.D."/>
            <person name="Macpherson A.J."/>
        </authorList>
    </citation>
    <scope>NUCLEOTIDE SEQUENCE</scope>
    <source>
        <strain evidence="6">YL58</strain>
    </source>
</reference>
<dbReference type="OrthoDB" id="9772207at2"/>
<keyword evidence="2" id="KW-0479">Metal-binding</keyword>
<proteinExistence type="inferred from homology"/>
<dbReference type="InterPro" id="IPR028995">
    <property type="entry name" value="Glyco_hydro_57/38_cen_sf"/>
</dbReference>
<accession>A0A1C7IBT0</accession>
<dbReference type="FunFam" id="2.70.98.30:FF:000010">
    <property type="entry name" value="Cytosolic alpha-mannosidase"/>
    <property type="match status" value="1"/>
</dbReference>
<protein>
    <submittedName>
        <fullName evidence="6">Alpha-mannosidase</fullName>
    </submittedName>
</protein>
<dbReference type="Gene3D" id="2.70.98.30">
    <property type="entry name" value="Golgi alpha-mannosidase II, domain 4"/>
    <property type="match status" value="1"/>
</dbReference>
<dbReference type="SMART" id="SM00872">
    <property type="entry name" value="Alpha-mann_mid"/>
    <property type="match status" value="1"/>
</dbReference>